<accession>A0A085NSX7</accession>
<sequence>MMSKFNLLFSRQRPILSEDMQRDKHLQHWIRLVEIQCIHRGHLTD</sequence>
<evidence type="ECO:0000313" key="1">
    <source>
        <dbReference type="EMBL" id="KFD72573.1"/>
    </source>
</evidence>
<gene>
    <name evidence="1" type="ORF">M514_15409</name>
</gene>
<dbReference type="EMBL" id="KL367477">
    <property type="protein sequence ID" value="KFD72573.1"/>
    <property type="molecule type" value="Genomic_DNA"/>
</dbReference>
<name>A0A085NSX7_9BILA</name>
<proteinExistence type="predicted"/>
<reference evidence="1" key="1">
    <citation type="journal article" date="2014" name="Nat. Genet.">
        <title>Genome and transcriptome of the porcine whipworm Trichuris suis.</title>
        <authorList>
            <person name="Jex A.R."/>
            <person name="Nejsum P."/>
            <person name="Schwarz E.M."/>
            <person name="Hu L."/>
            <person name="Young N.D."/>
            <person name="Hall R.S."/>
            <person name="Korhonen P.K."/>
            <person name="Liao S."/>
            <person name="Thamsborg S."/>
            <person name="Xia J."/>
            <person name="Xu P."/>
            <person name="Wang S."/>
            <person name="Scheerlinck J.P."/>
            <person name="Hofmann A."/>
            <person name="Sternberg P.W."/>
            <person name="Wang J."/>
            <person name="Gasser R.B."/>
        </authorList>
    </citation>
    <scope>NUCLEOTIDE SEQUENCE [LARGE SCALE GENOMIC DNA]</scope>
    <source>
        <strain evidence="1">DCEP-RM93F</strain>
    </source>
</reference>
<organism evidence="1">
    <name type="scientific">Trichuris suis</name>
    <name type="common">pig whipworm</name>
    <dbReference type="NCBI Taxonomy" id="68888"/>
    <lineage>
        <taxon>Eukaryota</taxon>
        <taxon>Metazoa</taxon>
        <taxon>Ecdysozoa</taxon>
        <taxon>Nematoda</taxon>
        <taxon>Enoplea</taxon>
        <taxon>Dorylaimia</taxon>
        <taxon>Trichinellida</taxon>
        <taxon>Trichuridae</taxon>
        <taxon>Trichuris</taxon>
    </lineage>
</organism>
<dbReference type="Proteomes" id="UP000030758">
    <property type="component" value="Unassembled WGS sequence"/>
</dbReference>
<dbReference type="AlphaFoldDB" id="A0A085NSX7"/>
<protein>
    <submittedName>
        <fullName evidence="1">Uncharacterized protein</fullName>
    </submittedName>
</protein>